<reference evidence="2" key="2">
    <citation type="journal article" date="2022" name="Microbiol. Resour. Announc.">
        <title>Whole-Genome Sequence of Entomortierella parvispora E1425, a Mucoromycotan Fungus Associated with Burkholderiaceae-Related Endosymbiotic Bacteria.</title>
        <authorList>
            <person name="Herlambang A."/>
            <person name="Guo Y."/>
            <person name="Takashima Y."/>
            <person name="Narisawa K."/>
            <person name="Ohta H."/>
            <person name="Nishizawa T."/>
        </authorList>
    </citation>
    <scope>NUCLEOTIDE SEQUENCE</scope>
    <source>
        <strain evidence="2">E1425</strain>
    </source>
</reference>
<dbReference type="Proteomes" id="UP000827284">
    <property type="component" value="Unassembled WGS sequence"/>
</dbReference>
<evidence type="ECO:0000256" key="1">
    <source>
        <dbReference type="SAM" id="SignalP"/>
    </source>
</evidence>
<keyword evidence="1" id="KW-0732">Signal</keyword>
<dbReference type="EMBL" id="BQFW01000002">
    <property type="protein sequence ID" value="GJJ69537.1"/>
    <property type="molecule type" value="Genomic_DNA"/>
</dbReference>
<reference evidence="2" key="1">
    <citation type="submission" date="2021-11" db="EMBL/GenBank/DDBJ databases">
        <authorList>
            <person name="Herlambang A."/>
            <person name="Guo Y."/>
            <person name="Takashima Y."/>
            <person name="Nishizawa T."/>
        </authorList>
    </citation>
    <scope>NUCLEOTIDE SEQUENCE</scope>
    <source>
        <strain evidence="2">E1425</strain>
    </source>
</reference>
<dbReference type="OrthoDB" id="2433598at2759"/>
<evidence type="ECO:0000313" key="3">
    <source>
        <dbReference type="Proteomes" id="UP000827284"/>
    </source>
</evidence>
<name>A0A9P3H3T4_9FUNG</name>
<keyword evidence="3" id="KW-1185">Reference proteome</keyword>
<protein>
    <recommendedName>
        <fullName evidence="4">Extracellular membrane protein CFEM domain-containing protein</fullName>
    </recommendedName>
</protein>
<evidence type="ECO:0000313" key="2">
    <source>
        <dbReference type="EMBL" id="GJJ69537.1"/>
    </source>
</evidence>
<accession>A0A9P3H3T4</accession>
<evidence type="ECO:0008006" key="4">
    <source>
        <dbReference type="Google" id="ProtNLM"/>
    </source>
</evidence>
<proteinExistence type="predicted"/>
<feature type="signal peptide" evidence="1">
    <location>
        <begin position="1"/>
        <end position="20"/>
    </location>
</feature>
<dbReference type="AlphaFoldDB" id="A0A9P3H3T4"/>
<comment type="caution">
    <text evidence="2">The sequence shown here is derived from an EMBL/GenBank/DDBJ whole genome shotgun (WGS) entry which is preliminary data.</text>
</comment>
<gene>
    <name evidence="2" type="ORF">EMPS_01883</name>
</gene>
<organism evidence="2 3">
    <name type="scientific">Entomortierella parvispora</name>
    <dbReference type="NCBI Taxonomy" id="205924"/>
    <lineage>
        <taxon>Eukaryota</taxon>
        <taxon>Fungi</taxon>
        <taxon>Fungi incertae sedis</taxon>
        <taxon>Mucoromycota</taxon>
        <taxon>Mortierellomycotina</taxon>
        <taxon>Mortierellomycetes</taxon>
        <taxon>Mortierellales</taxon>
        <taxon>Mortierellaceae</taxon>
        <taxon>Entomortierella</taxon>
    </lineage>
</organism>
<sequence length="110" mass="10959">MKFTLSVIAAITVLASMVSAQNPAACTLCLQKALGTLPACVGTLPTAAGEAVTPAYAACLCSSLTGNWIDSCNGDSDCGSSIALFKANYPANIEAAGLNCNGTPSFNPPA</sequence>
<feature type="chain" id="PRO_5040232035" description="Extracellular membrane protein CFEM domain-containing protein" evidence="1">
    <location>
        <begin position="21"/>
        <end position="110"/>
    </location>
</feature>